<sequence>MMAIDLRWILESGDRGDVPICEHGMKVSHSATNRGG</sequence>
<name>A0A382TJS2_9ZZZZ</name>
<reference evidence="1" key="1">
    <citation type="submission" date="2018-05" db="EMBL/GenBank/DDBJ databases">
        <authorList>
            <person name="Lanie J.A."/>
            <person name="Ng W.-L."/>
            <person name="Kazmierczak K.M."/>
            <person name="Andrzejewski T.M."/>
            <person name="Davidsen T.M."/>
            <person name="Wayne K.J."/>
            <person name="Tettelin H."/>
            <person name="Glass J.I."/>
            <person name="Rusch D."/>
            <person name="Podicherti R."/>
            <person name="Tsui H.-C.T."/>
            <person name="Winkler M.E."/>
        </authorList>
    </citation>
    <scope>NUCLEOTIDE SEQUENCE</scope>
</reference>
<organism evidence="1">
    <name type="scientific">marine metagenome</name>
    <dbReference type="NCBI Taxonomy" id="408172"/>
    <lineage>
        <taxon>unclassified sequences</taxon>
        <taxon>metagenomes</taxon>
        <taxon>ecological metagenomes</taxon>
    </lineage>
</organism>
<feature type="non-terminal residue" evidence="1">
    <location>
        <position position="36"/>
    </location>
</feature>
<evidence type="ECO:0000313" key="1">
    <source>
        <dbReference type="EMBL" id="SVD22330.1"/>
    </source>
</evidence>
<dbReference type="EMBL" id="UINC01137159">
    <property type="protein sequence ID" value="SVD22330.1"/>
    <property type="molecule type" value="Genomic_DNA"/>
</dbReference>
<gene>
    <name evidence="1" type="ORF">METZ01_LOCUS375184</name>
</gene>
<dbReference type="AlphaFoldDB" id="A0A382TJS2"/>
<proteinExistence type="predicted"/>
<protein>
    <submittedName>
        <fullName evidence="1">Uncharacterized protein</fullName>
    </submittedName>
</protein>
<accession>A0A382TJS2</accession>